<dbReference type="GO" id="GO:0005524">
    <property type="term" value="F:ATP binding"/>
    <property type="evidence" value="ECO:0007669"/>
    <property type="project" value="InterPro"/>
</dbReference>
<evidence type="ECO:0000313" key="3">
    <source>
        <dbReference type="Proteomes" id="UP000485058"/>
    </source>
</evidence>
<dbReference type="EMBL" id="BLLF01007937">
    <property type="protein sequence ID" value="GFH33184.1"/>
    <property type="molecule type" value="Genomic_DNA"/>
</dbReference>
<dbReference type="GO" id="GO:0022857">
    <property type="term" value="F:transmembrane transporter activity"/>
    <property type="evidence" value="ECO:0007669"/>
    <property type="project" value="InterPro"/>
</dbReference>
<comment type="caution">
    <text evidence="2">The sequence shown here is derived from an EMBL/GenBank/DDBJ whole genome shotgun (WGS) entry which is preliminary data.</text>
</comment>
<evidence type="ECO:0000313" key="2">
    <source>
        <dbReference type="EMBL" id="GFH33184.1"/>
    </source>
</evidence>
<feature type="non-terminal residue" evidence="2">
    <location>
        <position position="1"/>
    </location>
</feature>
<dbReference type="InterPro" id="IPR013611">
    <property type="entry name" value="Transp-assoc_OB_typ2"/>
</dbReference>
<dbReference type="SUPFAM" id="SSF50331">
    <property type="entry name" value="MOP-like"/>
    <property type="match status" value="1"/>
</dbReference>
<dbReference type="Pfam" id="PF08402">
    <property type="entry name" value="TOBE_2"/>
    <property type="match status" value="1"/>
</dbReference>
<dbReference type="Proteomes" id="UP000485058">
    <property type="component" value="Unassembled WGS sequence"/>
</dbReference>
<keyword evidence="3" id="KW-1185">Reference proteome</keyword>
<reference evidence="2 3" key="1">
    <citation type="submission" date="2020-02" db="EMBL/GenBank/DDBJ databases">
        <title>Draft genome sequence of Haematococcus lacustris strain NIES-144.</title>
        <authorList>
            <person name="Morimoto D."/>
            <person name="Nakagawa S."/>
            <person name="Yoshida T."/>
            <person name="Sawayama S."/>
        </authorList>
    </citation>
    <scope>NUCLEOTIDE SEQUENCE [LARGE SCALE GENOMIC DNA]</scope>
    <source>
        <strain evidence="2 3">NIES-144</strain>
    </source>
</reference>
<organism evidence="2 3">
    <name type="scientific">Haematococcus lacustris</name>
    <name type="common">Green alga</name>
    <name type="synonym">Haematococcus pluvialis</name>
    <dbReference type="NCBI Taxonomy" id="44745"/>
    <lineage>
        <taxon>Eukaryota</taxon>
        <taxon>Viridiplantae</taxon>
        <taxon>Chlorophyta</taxon>
        <taxon>core chlorophytes</taxon>
        <taxon>Chlorophyceae</taxon>
        <taxon>CS clade</taxon>
        <taxon>Chlamydomonadales</taxon>
        <taxon>Haematococcaceae</taxon>
        <taxon>Haematococcus</taxon>
    </lineage>
</organism>
<gene>
    <name evidence="2" type="ORF">HaLaN_32512</name>
</gene>
<sequence>VVIFNRGRIEQQGSPNDIIKKPATPFIMKFVGETNQVPATAQLLRRVGFHTGKAWAMFRPSDMQISKTCSDKGAAAVVVERTNLGWTLKYLLRFDDDVEVEYSVARDQDERQYNFSIGQRIFVYVPPECIMGFEMHEIESAPLH</sequence>
<name>A0A6A0AMP9_HAELA</name>
<proteinExistence type="predicted"/>
<evidence type="ECO:0000259" key="1">
    <source>
        <dbReference type="Pfam" id="PF08402"/>
    </source>
</evidence>
<dbReference type="GO" id="GO:0043190">
    <property type="term" value="C:ATP-binding cassette (ABC) transporter complex"/>
    <property type="evidence" value="ECO:0007669"/>
    <property type="project" value="InterPro"/>
</dbReference>
<dbReference type="InterPro" id="IPR008995">
    <property type="entry name" value="Mo/tungstate-bd_C_term_dom"/>
</dbReference>
<protein>
    <submittedName>
        <fullName evidence="2">ABC transporter domain-containing protein</fullName>
    </submittedName>
</protein>
<dbReference type="AlphaFoldDB" id="A0A6A0AMP9"/>
<feature type="domain" description="Transport-associated OB type 2" evidence="1">
    <location>
        <begin position="59"/>
        <end position="129"/>
    </location>
</feature>
<accession>A0A6A0AMP9</accession>